<sequence>MTRKTSSSQRGIGKDDNEALISEIEIAQQWATIERLLPNFDWLEDHLFNKEAEGKAVDVEGKRVVDVGPVERRAFMEKLITHIELDNLKSLRKNSERIEL</sequence>
<dbReference type="EMBL" id="CM047909">
    <property type="protein sequence ID" value="KAJ0080496.1"/>
    <property type="molecule type" value="Genomic_DNA"/>
</dbReference>
<organism evidence="1 2">
    <name type="scientific">Pistacia atlantica</name>
    <dbReference type="NCBI Taxonomy" id="434234"/>
    <lineage>
        <taxon>Eukaryota</taxon>
        <taxon>Viridiplantae</taxon>
        <taxon>Streptophyta</taxon>
        <taxon>Embryophyta</taxon>
        <taxon>Tracheophyta</taxon>
        <taxon>Spermatophyta</taxon>
        <taxon>Magnoliopsida</taxon>
        <taxon>eudicotyledons</taxon>
        <taxon>Gunneridae</taxon>
        <taxon>Pentapetalae</taxon>
        <taxon>rosids</taxon>
        <taxon>malvids</taxon>
        <taxon>Sapindales</taxon>
        <taxon>Anacardiaceae</taxon>
        <taxon>Pistacia</taxon>
    </lineage>
</organism>
<gene>
    <name evidence="1" type="ORF">Patl1_24559</name>
</gene>
<keyword evidence="2" id="KW-1185">Reference proteome</keyword>
<reference evidence="2" key="1">
    <citation type="journal article" date="2023" name="G3 (Bethesda)">
        <title>Genome assembly and association tests identify interacting loci associated with vigor, precocity, and sex in interspecific pistachio rootstocks.</title>
        <authorList>
            <person name="Palmer W."/>
            <person name="Jacygrad E."/>
            <person name="Sagayaradj S."/>
            <person name="Cavanaugh K."/>
            <person name="Han R."/>
            <person name="Bertier L."/>
            <person name="Beede B."/>
            <person name="Kafkas S."/>
            <person name="Golino D."/>
            <person name="Preece J."/>
            <person name="Michelmore R."/>
        </authorList>
    </citation>
    <scope>NUCLEOTIDE SEQUENCE [LARGE SCALE GENOMIC DNA]</scope>
</reference>
<comment type="caution">
    <text evidence="1">The sequence shown here is derived from an EMBL/GenBank/DDBJ whole genome shotgun (WGS) entry which is preliminary data.</text>
</comment>
<accession>A0ACC1A238</accession>
<dbReference type="Proteomes" id="UP001164250">
    <property type="component" value="Chromosome 13"/>
</dbReference>
<protein>
    <submittedName>
        <fullName evidence="1">Uncharacterized protein</fullName>
    </submittedName>
</protein>
<name>A0ACC1A238_9ROSI</name>
<proteinExistence type="predicted"/>
<evidence type="ECO:0000313" key="1">
    <source>
        <dbReference type="EMBL" id="KAJ0080496.1"/>
    </source>
</evidence>
<evidence type="ECO:0000313" key="2">
    <source>
        <dbReference type="Proteomes" id="UP001164250"/>
    </source>
</evidence>